<evidence type="ECO:0000256" key="2">
    <source>
        <dbReference type="ARBA" id="ARBA00022803"/>
    </source>
</evidence>
<dbReference type="InterPro" id="IPR019734">
    <property type="entry name" value="TPR_rpt"/>
</dbReference>
<name>A0A6G0WEB6_9STRA</name>
<keyword evidence="2 3" id="KW-0802">TPR repeat</keyword>
<dbReference type="Pfam" id="PF14559">
    <property type="entry name" value="TPR_19"/>
    <property type="match status" value="1"/>
</dbReference>
<feature type="repeat" description="TPR" evidence="3">
    <location>
        <begin position="91"/>
        <end position="124"/>
    </location>
</feature>
<dbReference type="PANTHER" id="PTHR44858">
    <property type="entry name" value="TETRATRICOPEPTIDE REPEAT PROTEIN 6"/>
    <property type="match status" value="1"/>
</dbReference>
<evidence type="ECO:0000313" key="5">
    <source>
        <dbReference type="Proteomes" id="UP000481153"/>
    </source>
</evidence>
<keyword evidence="1" id="KW-0677">Repeat</keyword>
<gene>
    <name evidence="4" type="ORF">Ae201684_016746</name>
</gene>
<dbReference type="VEuPathDB" id="FungiDB:AeMF1_001936"/>
<dbReference type="InterPro" id="IPR011990">
    <property type="entry name" value="TPR-like_helical_dom_sf"/>
</dbReference>
<reference evidence="4 5" key="1">
    <citation type="submission" date="2019-07" db="EMBL/GenBank/DDBJ databases">
        <title>Genomics analysis of Aphanomyces spp. identifies a new class of oomycete effector associated with host adaptation.</title>
        <authorList>
            <person name="Gaulin E."/>
        </authorList>
    </citation>
    <scope>NUCLEOTIDE SEQUENCE [LARGE SCALE GENOMIC DNA]</scope>
    <source>
        <strain evidence="4 5">ATCC 201684</strain>
    </source>
</reference>
<dbReference type="PROSITE" id="PS50005">
    <property type="entry name" value="TPR"/>
    <property type="match status" value="2"/>
</dbReference>
<evidence type="ECO:0000256" key="3">
    <source>
        <dbReference type="PROSITE-ProRule" id="PRU00339"/>
    </source>
</evidence>
<comment type="caution">
    <text evidence="4">The sequence shown here is derived from an EMBL/GenBank/DDBJ whole genome shotgun (WGS) entry which is preliminary data.</text>
</comment>
<evidence type="ECO:0000256" key="1">
    <source>
        <dbReference type="ARBA" id="ARBA00022737"/>
    </source>
</evidence>
<dbReference type="InterPro" id="IPR050498">
    <property type="entry name" value="Ycf3"/>
</dbReference>
<proteinExistence type="predicted"/>
<accession>A0A6G0WEB6</accession>
<dbReference type="EMBL" id="VJMJ01000266">
    <property type="protein sequence ID" value="KAF0724683.1"/>
    <property type="molecule type" value="Genomic_DNA"/>
</dbReference>
<dbReference type="SUPFAM" id="SSF48452">
    <property type="entry name" value="TPR-like"/>
    <property type="match status" value="1"/>
</dbReference>
<sequence>MQAKDAAAAAWSYLETRAGRHGNDADAYFHMAVLNKENRDNHLKYARMAVLTGQATHEHVNELGLALLAHHKLDQALQQFDRAIQTQPAFGPAHLNRSAVLAKRGQYRQALAACDQALQFMPNDPSAWRNRGKLLDVLGRTRESIAANERAFALAPRDAPLTRKIAVQSVSQGEMVRAHAHYDAFQRILGKKVDLNV</sequence>
<feature type="repeat" description="TPR" evidence="3">
    <location>
        <begin position="57"/>
        <end position="90"/>
    </location>
</feature>
<dbReference type="Proteomes" id="UP000481153">
    <property type="component" value="Unassembled WGS sequence"/>
</dbReference>
<dbReference type="PANTHER" id="PTHR44858:SF1">
    <property type="entry name" value="UDP-N-ACETYLGLUCOSAMINE--PEPTIDE N-ACETYLGLUCOSAMINYLTRANSFERASE SPINDLY-RELATED"/>
    <property type="match status" value="1"/>
</dbReference>
<dbReference type="Gene3D" id="1.25.40.10">
    <property type="entry name" value="Tetratricopeptide repeat domain"/>
    <property type="match status" value="2"/>
</dbReference>
<dbReference type="AlphaFoldDB" id="A0A6G0WEB6"/>
<evidence type="ECO:0000313" key="4">
    <source>
        <dbReference type="EMBL" id="KAF0724683.1"/>
    </source>
</evidence>
<protein>
    <submittedName>
        <fullName evidence="4">Uncharacterized protein</fullName>
    </submittedName>
</protein>
<dbReference type="SMART" id="SM00028">
    <property type="entry name" value="TPR"/>
    <property type="match status" value="3"/>
</dbReference>
<keyword evidence="5" id="KW-1185">Reference proteome</keyword>
<organism evidence="4 5">
    <name type="scientific">Aphanomyces euteiches</name>
    <dbReference type="NCBI Taxonomy" id="100861"/>
    <lineage>
        <taxon>Eukaryota</taxon>
        <taxon>Sar</taxon>
        <taxon>Stramenopiles</taxon>
        <taxon>Oomycota</taxon>
        <taxon>Saprolegniomycetes</taxon>
        <taxon>Saprolegniales</taxon>
        <taxon>Verrucalvaceae</taxon>
        <taxon>Aphanomyces</taxon>
    </lineage>
</organism>